<name>A0A5E9G2V1_9MICO</name>
<protein>
    <submittedName>
        <fullName evidence="1">Uncharacterized protein</fullName>
    </submittedName>
</protein>
<gene>
    <name evidence="1" type="ORF">SAMN05216368_11728</name>
</gene>
<accession>A0A5E9G2V1</accession>
<dbReference type="EMBL" id="FNIB01000017">
    <property type="protein sequence ID" value="SDO39937.1"/>
    <property type="molecule type" value="Genomic_DNA"/>
</dbReference>
<dbReference type="RefSeq" id="WP_159433895.1">
    <property type="nucleotide sequence ID" value="NZ_FNIB01000017.1"/>
</dbReference>
<proteinExistence type="predicted"/>
<organism evidence="1 2">
    <name type="scientific">Cryobacterium flavum</name>
    <dbReference type="NCBI Taxonomy" id="1424659"/>
    <lineage>
        <taxon>Bacteria</taxon>
        <taxon>Bacillati</taxon>
        <taxon>Actinomycetota</taxon>
        <taxon>Actinomycetes</taxon>
        <taxon>Micrococcales</taxon>
        <taxon>Microbacteriaceae</taxon>
        <taxon>Cryobacterium</taxon>
    </lineage>
</organism>
<dbReference type="AlphaFoldDB" id="A0A5E9G2V1"/>
<reference evidence="1 2" key="1">
    <citation type="submission" date="2016-10" db="EMBL/GenBank/DDBJ databases">
        <authorList>
            <person name="Varghese N."/>
            <person name="Submissions S."/>
        </authorList>
    </citation>
    <scope>NUCLEOTIDE SEQUENCE [LARGE SCALE GENOMIC DNA]</scope>
    <source>
        <strain evidence="1 2">CGMCC 1.11215</strain>
    </source>
</reference>
<dbReference type="STRING" id="1424659.SAMN05216368_11728"/>
<evidence type="ECO:0000313" key="1">
    <source>
        <dbReference type="EMBL" id="SDO39937.1"/>
    </source>
</evidence>
<sequence>MFIFMFLLIVLAVAGIAATIRSLYLDGYGQKTPHVTDEYDALIRWR</sequence>
<evidence type="ECO:0000313" key="2">
    <source>
        <dbReference type="Proteomes" id="UP000199639"/>
    </source>
</evidence>
<dbReference type="Proteomes" id="UP000199639">
    <property type="component" value="Unassembled WGS sequence"/>
</dbReference>